<comment type="similarity">
    <text evidence="6">Belongs to the exbB/tolQ family.</text>
</comment>
<protein>
    <submittedName>
        <fullName evidence="9">MotA/TolQ/ExbB proton channel</fullName>
    </submittedName>
</protein>
<dbReference type="GO" id="GO:0005886">
    <property type="term" value="C:plasma membrane"/>
    <property type="evidence" value="ECO:0007669"/>
    <property type="project" value="UniProtKB-SubCell"/>
</dbReference>
<dbReference type="InterPro" id="IPR050790">
    <property type="entry name" value="ExbB/TolQ_transport"/>
</dbReference>
<evidence type="ECO:0000259" key="8">
    <source>
        <dbReference type="Pfam" id="PF01618"/>
    </source>
</evidence>
<keyword evidence="3 7" id="KW-0812">Transmembrane</keyword>
<feature type="transmembrane region" description="Helical" evidence="7">
    <location>
        <begin position="6"/>
        <end position="26"/>
    </location>
</feature>
<keyword evidence="6" id="KW-0813">Transport</keyword>
<dbReference type="Proteomes" id="UP000005695">
    <property type="component" value="Unassembled WGS sequence"/>
</dbReference>
<evidence type="ECO:0000256" key="1">
    <source>
        <dbReference type="ARBA" id="ARBA00004651"/>
    </source>
</evidence>
<dbReference type="EMBL" id="AAEW02000036">
    <property type="protein sequence ID" value="EAT14283.1"/>
    <property type="molecule type" value="Genomic_DNA"/>
</dbReference>
<evidence type="ECO:0000256" key="7">
    <source>
        <dbReference type="SAM" id="Phobius"/>
    </source>
</evidence>
<proteinExistence type="inferred from homology"/>
<comment type="caution">
    <text evidence="9">The sequence shown here is derived from an EMBL/GenBank/DDBJ whole genome shotgun (WGS) entry which is preliminary data.</text>
</comment>
<keyword evidence="4 7" id="KW-1133">Transmembrane helix</keyword>
<evidence type="ECO:0000256" key="3">
    <source>
        <dbReference type="ARBA" id="ARBA00022692"/>
    </source>
</evidence>
<evidence type="ECO:0000256" key="5">
    <source>
        <dbReference type="ARBA" id="ARBA00023136"/>
    </source>
</evidence>
<feature type="transmembrane region" description="Helical" evidence="7">
    <location>
        <begin position="132"/>
        <end position="151"/>
    </location>
</feature>
<feature type="domain" description="MotA/TolQ/ExbB proton channel" evidence="8">
    <location>
        <begin position="62"/>
        <end position="168"/>
    </location>
</feature>
<reference evidence="9" key="2">
    <citation type="submission" date="2006-05" db="EMBL/GenBank/DDBJ databases">
        <title>Sequencing of the draft genome and assembly of Desulfuromonas acetoxidans DSM 684.</title>
        <authorList>
            <consortium name="US DOE Joint Genome Institute (JGI-PGF)"/>
            <person name="Copeland A."/>
            <person name="Lucas S."/>
            <person name="Lapidus A."/>
            <person name="Barry K."/>
            <person name="Detter J.C."/>
            <person name="Glavina del Rio T."/>
            <person name="Hammon N."/>
            <person name="Israni S."/>
            <person name="Dalin E."/>
            <person name="Tice H."/>
            <person name="Bruce D."/>
            <person name="Pitluck S."/>
            <person name="Richardson P."/>
        </authorList>
    </citation>
    <scope>NUCLEOTIDE SEQUENCE [LARGE SCALE GENOMIC DNA]</scope>
    <source>
        <strain evidence="9">DSM 684</strain>
    </source>
</reference>
<dbReference type="AlphaFoldDB" id="Q1JVL2"/>
<evidence type="ECO:0000256" key="6">
    <source>
        <dbReference type="RuleBase" id="RU004057"/>
    </source>
</evidence>
<keyword evidence="5 7" id="KW-0472">Membrane</keyword>
<evidence type="ECO:0000313" key="9">
    <source>
        <dbReference type="EMBL" id="EAT14283.1"/>
    </source>
</evidence>
<dbReference type="InterPro" id="IPR002898">
    <property type="entry name" value="MotA_ExbB_proton_chnl"/>
</dbReference>
<sequence>MLPLAVVSLLLWALIVHKLVTLKALYRPTKSEDHMVRVLDNAGHAVLSGVQGQLIREFFRRRSGDAQLDSHIVDEASMAVSHPLERGLTLIGVLAAIAPLLGLLGTVVGMIATFNSIAVFGTGNARAMAGGISEALITTQTGLLIAIPGLYMRNFLQRRAGNLKHQVESLALTLKRQLAHGGEL</sequence>
<dbReference type="PANTHER" id="PTHR30625">
    <property type="entry name" value="PROTEIN TOLQ"/>
    <property type="match status" value="1"/>
</dbReference>
<keyword evidence="10" id="KW-1185">Reference proteome</keyword>
<keyword evidence="6" id="KW-0653">Protein transport</keyword>
<reference evidence="9" key="1">
    <citation type="submission" date="2006-05" db="EMBL/GenBank/DDBJ databases">
        <title>Annotation of the draft genome assembly of Desulfuromonas acetoxidans DSM 684.</title>
        <authorList>
            <consortium name="US DOE Joint Genome Institute (JGI-ORNL)"/>
            <person name="Larimer F."/>
            <person name="Land M."/>
            <person name="Hauser L."/>
        </authorList>
    </citation>
    <scope>NUCLEOTIDE SEQUENCE [LARGE SCALE GENOMIC DNA]</scope>
    <source>
        <strain evidence="9">DSM 684</strain>
    </source>
</reference>
<evidence type="ECO:0000313" key="10">
    <source>
        <dbReference type="Proteomes" id="UP000005695"/>
    </source>
</evidence>
<comment type="subcellular location">
    <subcellularLocation>
        <location evidence="1">Cell membrane</location>
        <topology evidence="1">Multi-pass membrane protein</topology>
    </subcellularLocation>
    <subcellularLocation>
        <location evidence="6">Membrane</location>
        <topology evidence="6">Multi-pass membrane protein</topology>
    </subcellularLocation>
</comment>
<gene>
    <name evidence="9" type="ORF">Dace_0143</name>
</gene>
<dbReference type="GO" id="GO:0017038">
    <property type="term" value="P:protein import"/>
    <property type="evidence" value="ECO:0007669"/>
    <property type="project" value="TreeGrafter"/>
</dbReference>
<evidence type="ECO:0000256" key="4">
    <source>
        <dbReference type="ARBA" id="ARBA00022989"/>
    </source>
</evidence>
<keyword evidence="2" id="KW-1003">Cell membrane</keyword>
<feature type="transmembrane region" description="Helical" evidence="7">
    <location>
        <begin position="88"/>
        <end position="112"/>
    </location>
</feature>
<name>Q1JVL2_DESA6</name>
<dbReference type="Pfam" id="PF01618">
    <property type="entry name" value="MotA_ExbB"/>
    <property type="match status" value="1"/>
</dbReference>
<organism evidence="9 10">
    <name type="scientific">Desulfuromonas acetoxidans (strain DSM 684 / 11070)</name>
    <dbReference type="NCBI Taxonomy" id="281689"/>
    <lineage>
        <taxon>Bacteria</taxon>
        <taxon>Pseudomonadati</taxon>
        <taxon>Thermodesulfobacteriota</taxon>
        <taxon>Desulfuromonadia</taxon>
        <taxon>Desulfuromonadales</taxon>
        <taxon>Desulfuromonadaceae</taxon>
        <taxon>Desulfuromonas</taxon>
    </lineage>
</organism>
<dbReference type="PANTHER" id="PTHR30625:SF11">
    <property type="entry name" value="MOTA_TOLQ_EXBB PROTON CHANNEL DOMAIN-CONTAINING PROTEIN"/>
    <property type="match status" value="1"/>
</dbReference>
<evidence type="ECO:0000256" key="2">
    <source>
        <dbReference type="ARBA" id="ARBA00022475"/>
    </source>
</evidence>
<accession>Q1JVL2</accession>